<dbReference type="Gene3D" id="3.30.40.10">
    <property type="entry name" value="Zinc/RING finger domain, C3HC4 (zinc finger)"/>
    <property type="match status" value="1"/>
</dbReference>
<keyword evidence="4" id="KW-0805">Transcription regulation</keyword>
<keyword evidence="6" id="KW-0479">Metal-binding</keyword>
<gene>
    <name evidence="9" type="ORF">VHEMI10456</name>
</gene>
<dbReference type="AlphaFoldDB" id="A0A0A1TTB3"/>
<dbReference type="PANTHER" id="PTHR46077">
    <property type="entry name" value="E3 UBIQUITIN-PROTEIN LIGASE TOPORS"/>
    <property type="match status" value="1"/>
</dbReference>
<dbReference type="PROSITE" id="PS50089">
    <property type="entry name" value="ZF_RING_2"/>
    <property type="match status" value="1"/>
</dbReference>
<dbReference type="Proteomes" id="UP000039046">
    <property type="component" value="Unassembled WGS sequence"/>
</dbReference>
<organism evidence="9 10">
    <name type="scientific">[Torrubiella] hemipterigena</name>
    <dbReference type="NCBI Taxonomy" id="1531966"/>
    <lineage>
        <taxon>Eukaryota</taxon>
        <taxon>Fungi</taxon>
        <taxon>Dikarya</taxon>
        <taxon>Ascomycota</taxon>
        <taxon>Pezizomycotina</taxon>
        <taxon>Sordariomycetes</taxon>
        <taxon>Hypocreomycetidae</taxon>
        <taxon>Hypocreales</taxon>
        <taxon>Clavicipitaceae</taxon>
        <taxon>Clavicipitaceae incertae sedis</taxon>
        <taxon>'Torrubiella' clade</taxon>
    </lineage>
</organism>
<feature type="compositionally biased region" description="Polar residues" evidence="7">
    <location>
        <begin position="296"/>
        <end position="305"/>
    </location>
</feature>
<reference evidence="9 10" key="1">
    <citation type="journal article" date="2015" name="Genome Announc.">
        <title>Draft Genome Sequence and Gene Annotation of the Entomopathogenic Fungus Verticillium hemipterigenum.</title>
        <authorList>
            <person name="Horn F."/>
            <person name="Habel A."/>
            <person name="Scharf D.H."/>
            <person name="Dworschak J."/>
            <person name="Brakhage A.A."/>
            <person name="Guthke R."/>
            <person name="Hertweck C."/>
            <person name="Linde J."/>
        </authorList>
    </citation>
    <scope>NUCLEOTIDE SEQUENCE [LARGE SCALE GENOMIC DNA]</scope>
</reference>
<feature type="region of interest" description="Disordered" evidence="7">
    <location>
        <begin position="296"/>
        <end position="353"/>
    </location>
</feature>
<feature type="region of interest" description="Disordered" evidence="7">
    <location>
        <begin position="86"/>
        <end position="142"/>
    </location>
</feature>
<dbReference type="GO" id="GO:0006513">
    <property type="term" value="P:protein monoubiquitination"/>
    <property type="evidence" value="ECO:0007669"/>
    <property type="project" value="TreeGrafter"/>
</dbReference>
<evidence type="ECO:0000256" key="5">
    <source>
        <dbReference type="ARBA" id="ARBA00023163"/>
    </source>
</evidence>
<dbReference type="SMART" id="SM00184">
    <property type="entry name" value="RING"/>
    <property type="match status" value="1"/>
</dbReference>
<sequence length="353" mass="40113">MAECSTGEARQDLQSRVLQSTLQEVAARSKDDNSFCCVICLDAVTDQCEASPCGHADFDYVCGLSWLLQTPLCPLCKTPVTSLLHGPAGQADRPVTKIEQMKDKPAPTSGNRHGETRSSRAALEQVERRRARRQRPGTSRRYEGTVEIGEALRRRKRVYERLLYSKHVGSNRLSRYRELTPQMFCSDEELASRARMWIRRELQVFSFLSPSDDISEGSRPRNAADTRRANNAEFLLEYVVAILKSVDIMGSMGQAEDMVSDFLGRENGRLFLHELRAWLRSPFGRLEDWDRAVQYSEPNETGQTHTRSSNRETSNRENNRKAFKGDFYRPGRRAGPYERAPRGLERSARGSAS</sequence>
<feature type="domain" description="RING-type" evidence="8">
    <location>
        <begin position="37"/>
        <end position="77"/>
    </location>
</feature>
<evidence type="ECO:0000313" key="10">
    <source>
        <dbReference type="Proteomes" id="UP000039046"/>
    </source>
</evidence>
<dbReference type="InterPro" id="IPR013083">
    <property type="entry name" value="Znf_RING/FYVE/PHD"/>
</dbReference>
<dbReference type="EC" id="2.3.2.27" evidence="2"/>
<dbReference type="PANTHER" id="PTHR46077:SF1">
    <property type="entry name" value="TOP1 BINDING ARGININE_SERINE RICH PROTEIN, E3 UBIQUITIN LIGASE"/>
    <property type="match status" value="1"/>
</dbReference>
<dbReference type="HOGENOM" id="CLU_050242_0_1_1"/>
<dbReference type="InterPro" id="IPR001841">
    <property type="entry name" value="Znf_RING"/>
</dbReference>
<evidence type="ECO:0000256" key="7">
    <source>
        <dbReference type="SAM" id="MobiDB-lite"/>
    </source>
</evidence>
<keyword evidence="6" id="KW-0862">Zinc</keyword>
<keyword evidence="10" id="KW-1185">Reference proteome</keyword>
<dbReference type="GO" id="GO:0000209">
    <property type="term" value="P:protein polyubiquitination"/>
    <property type="evidence" value="ECO:0007669"/>
    <property type="project" value="TreeGrafter"/>
</dbReference>
<dbReference type="SUPFAM" id="SSF57850">
    <property type="entry name" value="RING/U-box"/>
    <property type="match status" value="1"/>
</dbReference>
<name>A0A0A1TTB3_9HYPO</name>
<keyword evidence="6" id="KW-0863">Zinc-finger</keyword>
<evidence type="ECO:0000256" key="6">
    <source>
        <dbReference type="PROSITE-ProRule" id="PRU00175"/>
    </source>
</evidence>
<comment type="catalytic activity">
    <reaction evidence="1">
        <text>S-ubiquitinyl-[E2 ubiquitin-conjugating enzyme]-L-cysteine + [acceptor protein]-L-lysine = [E2 ubiquitin-conjugating enzyme]-L-cysteine + N(6)-ubiquitinyl-[acceptor protein]-L-lysine.</text>
        <dbReference type="EC" id="2.3.2.27"/>
    </reaction>
</comment>
<dbReference type="STRING" id="1531966.A0A0A1TTB3"/>
<protein>
    <recommendedName>
        <fullName evidence="2">RING-type E3 ubiquitin transferase</fullName>
        <ecNumber evidence="2">2.3.2.27</ecNumber>
    </recommendedName>
</protein>
<dbReference type="Pfam" id="PF13639">
    <property type="entry name" value="zf-RING_2"/>
    <property type="match status" value="1"/>
</dbReference>
<evidence type="ECO:0000259" key="8">
    <source>
        <dbReference type="PROSITE" id="PS50089"/>
    </source>
</evidence>
<keyword evidence="5" id="KW-0804">Transcription</keyword>
<feature type="compositionally biased region" description="Basic and acidic residues" evidence="7">
    <location>
        <begin position="309"/>
        <end position="353"/>
    </location>
</feature>
<dbReference type="OrthoDB" id="21204at2759"/>
<evidence type="ECO:0000256" key="1">
    <source>
        <dbReference type="ARBA" id="ARBA00000900"/>
    </source>
</evidence>
<dbReference type="GO" id="GO:0061630">
    <property type="term" value="F:ubiquitin protein ligase activity"/>
    <property type="evidence" value="ECO:0007669"/>
    <property type="project" value="UniProtKB-EC"/>
</dbReference>
<evidence type="ECO:0000313" key="9">
    <source>
        <dbReference type="EMBL" id="CEJ94952.1"/>
    </source>
</evidence>
<feature type="compositionally biased region" description="Basic and acidic residues" evidence="7">
    <location>
        <begin position="94"/>
        <end position="105"/>
    </location>
</feature>
<proteinExistence type="predicted"/>
<dbReference type="GO" id="GO:0008270">
    <property type="term" value="F:zinc ion binding"/>
    <property type="evidence" value="ECO:0007669"/>
    <property type="project" value="UniProtKB-KW"/>
</dbReference>
<dbReference type="EMBL" id="CDHN01000008">
    <property type="protein sequence ID" value="CEJ94952.1"/>
    <property type="molecule type" value="Genomic_DNA"/>
</dbReference>
<keyword evidence="3" id="KW-0808">Transferase</keyword>
<evidence type="ECO:0000256" key="2">
    <source>
        <dbReference type="ARBA" id="ARBA00012483"/>
    </source>
</evidence>
<evidence type="ECO:0000256" key="3">
    <source>
        <dbReference type="ARBA" id="ARBA00022679"/>
    </source>
</evidence>
<evidence type="ECO:0000256" key="4">
    <source>
        <dbReference type="ARBA" id="ARBA00023015"/>
    </source>
</evidence>
<accession>A0A0A1TTB3</accession>